<accession>X1KQ70</accession>
<evidence type="ECO:0000256" key="1">
    <source>
        <dbReference type="SAM" id="Phobius"/>
    </source>
</evidence>
<protein>
    <submittedName>
        <fullName evidence="2">Uncharacterized protein</fullName>
    </submittedName>
</protein>
<evidence type="ECO:0000313" key="2">
    <source>
        <dbReference type="EMBL" id="GAI08823.1"/>
    </source>
</evidence>
<keyword evidence="1" id="KW-0472">Membrane</keyword>
<dbReference type="AlphaFoldDB" id="X1KQ70"/>
<organism evidence="2">
    <name type="scientific">marine sediment metagenome</name>
    <dbReference type="NCBI Taxonomy" id="412755"/>
    <lineage>
        <taxon>unclassified sequences</taxon>
        <taxon>metagenomes</taxon>
        <taxon>ecological metagenomes</taxon>
    </lineage>
</organism>
<dbReference type="EMBL" id="BARV01007500">
    <property type="protein sequence ID" value="GAI08823.1"/>
    <property type="molecule type" value="Genomic_DNA"/>
</dbReference>
<feature type="non-terminal residue" evidence="2">
    <location>
        <position position="98"/>
    </location>
</feature>
<comment type="caution">
    <text evidence="2">The sequence shown here is derived from an EMBL/GenBank/DDBJ whole genome shotgun (WGS) entry which is preliminary data.</text>
</comment>
<gene>
    <name evidence="2" type="ORF">S06H3_15257</name>
</gene>
<sequence length="98" mass="10626">MPSQATNYFYTMVAMGAIALMIANAFYLHSASLQAVSERQGLKELLETVAAEATELVALAEATNATTKIGMHTPQMIGNKQYWIRLVSDSSEAWVEGA</sequence>
<keyword evidence="1" id="KW-1133">Transmembrane helix</keyword>
<feature type="transmembrane region" description="Helical" evidence="1">
    <location>
        <begin position="7"/>
        <end position="28"/>
    </location>
</feature>
<name>X1KQ70_9ZZZZ</name>
<reference evidence="2" key="1">
    <citation type="journal article" date="2014" name="Front. Microbiol.">
        <title>High frequency of phylogenetically diverse reductive dehalogenase-homologous genes in deep subseafloor sedimentary metagenomes.</title>
        <authorList>
            <person name="Kawai M."/>
            <person name="Futagami T."/>
            <person name="Toyoda A."/>
            <person name="Takaki Y."/>
            <person name="Nishi S."/>
            <person name="Hori S."/>
            <person name="Arai W."/>
            <person name="Tsubouchi T."/>
            <person name="Morono Y."/>
            <person name="Uchiyama I."/>
            <person name="Ito T."/>
            <person name="Fujiyama A."/>
            <person name="Inagaki F."/>
            <person name="Takami H."/>
        </authorList>
    </citation>
    <scope>NUCLEOTIDE SEQUENCE</scope>
    <source>
        <strain evidence="2">Expedition CK06-06</strain>
    </source>
</reference>
<proteinExistence type="predicted"/>
<keyword evidence="1" id="KW-0812">Transmembrane</keyword>